<dbReference type="EMBL" id="KE525327">
    <property type="protein sequence ID" value="KFB47139.1"/>
    <property type="molecule type" value="Genomic_DNA"/>
</dbReference>
<organism evidence="2">
    <name type="scientific">Anopheles sinensis</name>
    <name type="common">Mosquito</name>
    <dbReference type="NCBI Taxonomy" id="74873"/>
    <lineage>
        <taxon>Eukaryota</taxon>
        <taxon>Metazoa</taxon>
        <taxon>Ecdysozoa</taxon>
        <taxon>Arthropoda</taxon>
        <taxon>Hexapoda</taxon>
        <taxon>Insecta</taxon>
        <taxon>Pterygota</taxon>
        <taxon>Neoptera</taxon>
        <taxon>Endopterygota</taxon>
        <taxon>Diptera</taxon>
        <taxon>Nematocera</taxon>
        <taxon>Culicoidea</taxon>
        <taxon>Culicidae</taxon>
        <taxon>Anophelinae</taxon>
        <taxon>Anopheles</taxon>
    </lineage>
</organism>
<accession>A0A084WA95</accession>
<dbReference type="SUPFAM" id="SSF57610">
    <property type="entry name" value="Thyroglobulin type-1 domain"/>
    <property type="match status" value="1"/>
</dbReference>
<dbReference type="EnsemblMetazoa" id="ASIC015190-RA">
    <property type="protein sequence ID" value="ASIC015190-PA"/>
    <property type="gene ID" value="ASIC015190"/>
</dbReference>
<keyword evidence="1" id="KW-0812">Transmembrane</keyword>
<evidence type="ECO:0000313" key="2">
    <source>
        <dbReference type="EMBL" id="KFB47139.1"/>
    </source>
</evidence>
<keyword evidence="4" id="KW-1185">Reference proteome</keyword>
<dbReference type="AlphaFoldDB" id="A0A084WA95"/>
<reference evidence="2 4" key="1">
    <citation type="journal article" date="2014" name="BMC Genomics">
        <title>Genome sequence of Anopheles sinensis provides insight into genetics basis of mosquito competence for malaria parasites.</title>
        <authorList>
            <person name="Zhou D."/>
            <person name="Zhang D."/>
            <person name="Ding G."/>
            <person name="Shi L."/>
            <person name="Hou Q."/>
            <person name="Ye Y."/>
            <person name="Xu Y."/>
            <person name="Zhou H."/>
            <person name="Xiong C."/>
            <person name="Li S."/>
            <person name="Yu J."/>
            <person name="Hong S."/>
            <person name="Yu X."/>
            <person name="Zou P."/>
            <person name="Chen C."/>
            <person name="Chang X."/>
            <person name="Wang W."/>
            <person name="Lv Y."/>
            <person name="Sun Y."/>
            <person name="Ma L."/>
            <person name="Shen B."/>
            <person name="Zhu C."/>
        </authorList>
    </citation>
    <scope>NUCLEOTIDE SEQUENCE [LARGE SCALE GENOMIC DNA]</scope>
</reference>
<gene>
    <name evidence="2" type="ORF">ZHAS_00015190</name>
</gene>
<evidence type="ECO:0000313" key="3">
    <source>
        <dbReference type="EnsemblMetazoa" id="ASIC015190-PA"/>
    </source>
</evidence>
<proteinExistence type="predicted"/>
<reference evidence="3" key="2">
    <citation type="submission" date="2020-05" db="UniProtKB">
        <authorList>
            <consortium name="EnsemblMetazoa"/>
        </authorList>
    </citation>
    <scope>IDENTIFICATION</scope>
</reference>
<dbReference type="Proteomes" id="UP000030765">
    <property type="component" value="Unassembled WGS sequence"/>
</dbReference>
<keyword evidence="1" id="KW-1133">Transmembrane helix</keyword>
<dbReference type="Gene3D" id="4.10.800.10">
    <property type="entry name" value="Thyroglobulin type-1"/>
    <property type="match status" value="1"/>
</dbReference>
<evidence type="ECO:0000313" key="4">
    <source>
        <dbReference type="Proteomes" id="UP000030765"/>
    </source>
</evidence>
<dbReference type="VEuPathDB" id="VectorBase:ASIC015190"/>
<evidence type="ECO:0000256" key="1">
    <source>
        <dbReference type="SAM" id="Phobius"/>
    </source>
</evidence>
<name>A0A084WA95_ANOSI</name>
<feature type="transmembrane region" description="Helical" evidence="1">
    <location>
        <begin position="30"/>
        <end position="49"/>
    </location>
</feature>
<dbReference type="InterPro" id="IPR036857">
    <property type="entry name" value="Thyroglobulin_1_sf"/>
</dbReference>
<dbReference type="VEuPathDB" id="VectorBase:ASIS020701"/>
<sequence>MERPTLWENASQSRHIPPTTLSFVVADESAFTRTIIGYFCFSFPFFFLFPKHANTDCAYDERLYASVGRTLELACEENGNYMPLQSRNGELFCVDPDGFIVAQNVPSQANCNEYIFGANV</sequence>
<dbReference type="STRING" id="74873.A0A084WA95"/>
<protein>
    <submittedName>
        <fullName evidence="2">AGAP005942-PA-like protein</fullName>
    </submittedName>
</protein>
<keyword evidence="1" id="KW-0472">Membrane</keyword>
<dbReference type="EMBL" id="ATLV01022053">
    <property type="status" value="NOT_ANNOTATED_CDS"/>
    <property type="molecule type" value="Genomic_DNA"/>
</dbReference>